<evidence type="ECO:0000256" key="1">
    <source>
        <dbReference type="ARBA" id="ARBA00023125"/>
    </source>
</evidence>
<dbReference type="PANTHER" id="PTHR36172">
    <property type="match status" value="1"/>
</dbReference>
<dbReference type="AlphaFoldDB" id="A0A5P8VY27"/>
<feature type="region of interest" description="Disordered" evidence="2">
    <location>
        <begin position="15"/>
        <end position="47"/>
    </location>
</feature>
<sequence>MKQLTLWEFVCEPSDDGKQKVKSVPSKRRQVKDGTTSKGSLNKSQNQTEDAPLLSMLASLPDHFMLTLIDKLNDYQRSIPALKSLRKWEEDLICGGKDSSLFWDEFCEVISELLWLPTKTDLQDSDLILSSGYVNKMNARSWFSTKSVSLHTPNSFKISSQFSTAFQADFTPLEDLKTKSKKSYKSKPRHKKEKKSPNKTLKIRVYPELELHQKWKSWLSASRYCYNKAIAALKAGEKITSAYSLRDYVLELDLPEWVKSAPSHPKENAIFDAWDAWKQAKSVTGEASFRSCRQPSQSIKFHKVNFNGETWFPSLVKGLSFKSTEPIQKTEFATQLVRDRKRWFACIPVIEEVEPKELDKVIALDPGVRTFLTGYDGDSFQEFGKADIGRIQRLCSHLDSLMGKASKAGRKQKRRMYEAANRLRIRIRNLVDECHKQVTNYLTSQYKVILLPTFETSQMVRRRGLGGFPHERPPNPFGVVKSKRKLHTKTARQMLTWGHYRFECRLKQAAKKRGVVVIDVNESYTSKTCTKCGHKHDKLGGSKTFKCPNCDHEHDRDWGGARNIMIRALRDGSFALSISSESIAIAYDLFVQRCTA</sequence>
<feature type="compositionally biased region" description="Polar residues" evidence="2">
    <location>
        <begin position="33"/>
        <end position="47"/>
    </location>
</feature>
<keyword evidence="5" id="KW-1185">Reference proteome</keyword>
<reference evidence="4 5" key="1">
    <citation type="submission" date="2019-10" db="EMBL/GenBank/DDBJ databases">
        <title>Genomic and transcriptomic insights into the perfect genentic adaptation of a filamentous nitrogen-fixing cyanobacterium to rice fields.</title>
        <authorList>
            <person name="Chen Z."/>
        </authorList>
    </citation>
    <scope>NUCLEOTIDE SEQUENCE [LARGE SCALE GENOMIC DNA]</scope>
    <source>
        <strain evidence="4">CCNUC1</strain>
    </source>
</reference>
<evidence type="ECO:0000259" key="3">
    <source>
        <dbReference type="Pfam" id="PF07282"/>
    </source>
</evidence>
<feature type="domain" description="Cas12f1-like TNB" evidence="3">
    <location>
        <begin position="499"/>
        <end position="564"/>
    </location>
</feature>
<dbReference type="PANTHER" id="PTHR36172:SF1">
    <property type="entry name" value="RESOLVASE-RELATED"/>
    <property type="match status" value="1"/>
</dbReference>
<evidence type="ECO:0000313" key="4">
    <source>
        <dbReference type="EMBL" id="QFS45036.1"/>
    </source>
</evidence>
<dbReference type="GO" id="GO:0003677">
    <property type="term" value="F:DNA binding"/>
    <property type="evidence" value="ECO:0007669"/>
    <property type="project" value="UniProtKB-KW"/>
</dbReference>
<protein>
    <submittedName>
        <fullName evidence="4">Putative transposase</fullName>
    </submittedName>
</protein>
<dbReference type="InterPro" id="IPR051491">
    <property type="entry name" value="Recombinase/Transposase-rel"/>
</dbReference>
<accession>A0A5P8VY27</accession>
<proteinExistence type="predicted"/>
<evidence type="ECO:0000313" key="5">
    <source>
        <dbReference type="Proteomes" id="UP000326678"/>
    </source>
</evidence>
<dbReference type="KEGG" id="nsh:GXM_02511"/>
<name>A0A5P8VY27_9NOSO</name>
<dbReference type="Proteomes" id="UP000326678">
    <property type="component" value="Chromosome Gxm1"/>
</dbReference>
<gene>
    <name evidence="4" type="ORF">GXM_02511</name>
</gene>
<dbReference type="Pfam" id="PF07282">
    <property type="entry name" value="Cas12f1-like_TNB"/>
    <property type="match status" value="1"/>
</dbReference>
<evidence type="ECO:0000256" key="2">
    <source>
        <dbReference type="SAM" id="MobiDB-lite"/>
    </source>
</evidence>
<dbReference type="EMBL" id="CP045226">
    <property type="protein sequence ID" value="QFS45036.1"/>
    <property type="molecule type" value="Genomic_DNA"/>
</dbReference>
<organism evidence="4 5">
    <name type="scientific">Nostoc sphaeroides CCNUC1</name>
    <dbReference type="NCBI Taxonomy" id="2653204"/>
    <lineage>
        <taxon>Bacteria</taxon>
        <taxon>Bacillati</taxon>
        <taxon>Cyanobacteriota</taxon>
        <taxon>Cyanophyceae</taxon>
        <taxon>Nostocales</taxon>
        <taxon>Nostocaceae</taxon>
        <taxon>Nostoc</taxon>
    </lineage>
</organism>
<dbReference type="NCBIfam" id="NF040570">
    <property type="entry name" value="guided_TnpB"/>
    <property type="match status" value="1"/>
</dbReference>
<keyword evidence="1" id="KW-0238">DNA-binding</keyword>
<dbReference type="InterPro" id="IPR010095">
    <property type="entry name" value="Cas12f1-like_TNB"/>
</dbReference>